<gene>
    <name evidence="2" type="ORF">HG543_19275</name>
</gene>
<proteinExistence type="predicted"/>
<feature type="compositionally biased region" description="Basic and acidic residues" evidence="1">
    <location>
        <begin position="171"/>
        <end position="194"/>
    </location>
</feature>
<dbReference type="Proteomes" id="UP000518300">
    <property type="component" value="Unassembled WGS sequence"/>
</dbReference>
<dbReference type="EMBL" id="JABBJJ010000084">
    <property type="protein sequence ID" value="NMO16982.1"/>
    <property type="molecule type" value="Genomic_DNA"/>
</dbReference>
<protein>
    <submittedName>
        <fullName evidence="2">Uncharacterized protein</fullName>
    </submittedName>
</protein>
<evidence type="ECO:0000256" key="1">
    <source>
        <dbReference type="SAM" id="MobiDB-lite"/>
    </source>
</evidence>
<evidence type="ECO:0000313" key="2">
    <source>
        <dbReference type="EMBL" id="NMO16982.1"/>
    </source>
</evidence>
<feature type="region of interest" description="Disordered" evidence="1">
    <location>
        <begin position="171"/>
        <end position="229"/>
    </location>
</feature>
<sequence>MQDTRAGFGEMQRTIHDAAGRRFWYQKNPYESDRWELYSYNDSRIWLFRDTTLPVGDGPGTAYDVEPADAMWMPRSWAQGEETWFNATIRFFKHRENPCPNNPNEGRWPAGRHMLRFVGRIDVGGQLGEQDVIIVDRYHDVNVNPWYPRGAERFWYAKGYGWVRWEMWPESDRTPDGSPRSDDGKVDRFEDPKFHSSNPADLKATSPAKRVMMNQKTGANPGFSGLTCR</sequence>
<evidence type="ECO:0000313" key="3">
    <source>
        <dbReference type="Proteomes" id="UP000518300"/>
    </source>
</evidence>
<dbReference type="AlphaFoldDB" id="A0A848LF99"/>
<name>A0A848LF99_9BACT</name>
<comment type="caution">
    <text evidence="2">The sequence shown here is derived from an EMBL/GenBank/DDBJ whole genome shotgun (WGS) entry which is preliminary data.</text>
</comment>
<reference evidence="2 3" key="1">
    <citation type="submission" date="2020-04" db="EMBL/GenBank/DDBJ databases">
        <title>Draft genome of Pyxidicoccus fallax type strain.</title>
        <authorList>
            <person name="Whitworth D.E."/>
        </authorList>
    </citation>
    <scope>NUCLEOTIDE SEQUENCE [LARGE SCALE GENOMIC DNA]</scope>
    <source>
        <strain evidence="2 3">DSM 14698</strain>
    </source>
</reference>
<organism evidence="2 3">
    <name type="scientific">Pyxidicoccus fallax</name>
    <dbReference type="NCBI Taxonomy" id="394095"/>
    <lineage>
        <taxon>Bacteria</taxon>
        <taxon>Pseudomonadati</taxon>
        <taxon>Myxococcota</taxon>
        <taxon>Myxococcia</taxon>
        <taxon>Myxococcales</taxon>
        <taxon>Cystobacterineae</taxon>
        <taxon>Myxococcaceae</taxon>
        <taxon>Pyxidicoccus</taxon>
    </lineage>
</organism>
<accession>A0A848LF99</accession>
<keyword evidence="3" id="KW-1185">Reference proteome</keyword>